<feature type="compositionally biased region" description="Low complexity" evidence="1">
    <location>
        <begin position="251"/>
        <end position="263"/>
    </location>
</feature>
<organism evidence="2 3">
    <name type="scientific">Phytophthora fragariaefolia</name>
    <dbReference type="NCBI Taxonomy" id="1490495"/>
    <lineage>
        <taxon>Eukaryota</taxon>
        <taxon>Sar</taxon>
        <taxon>Stramenopiles</taxon>
        <taxon>Oomycota</taxon>
        <taxon>Peronosporomycetes</taxon>
        <taxon>Peronosporales</taxon>
        <taxon>Peronosporaceae</taxon>
        <taxon>Phytophthora</taxon>
    </lineage>
</organism>
<dbReference type="EMBL" id="BSXT01001055">
    <property type="protein sequence ID" value="GMF37978.1"/>
    <property type="molecule type" value="Genomic_DNA"/>
</dbReference>
<sequence length="372" mass="38238">MVGSCAELEGRTKFVKPLRVTSGGTSESSSTPAGTALSPTLGAAPRSTADAPEAASGVSSADSQRQSSVSGSGASGDGTCAAADAPEASSALSGASRFSSVRWEDIQDIVSAGTDRTVQQVRVHLEPFLGLGPLGGRLEPSATPPHRLRARLAPRDGWAPLRSQRGSREPQAAQAQLADAARPHVATNIALEQSSHAAAVLEQRCRCLDKSLGDTHKVIRQDRENFKAGIASYATQVRQQREYLERSERQSSVSGGAGSASKSTMPAAFATFLEELGVLQLVIPAPPATSGSSEASVPTTPASSETLGGATATSGSSTALTVDSDTSNDSDPVIPLHSTNARASDQPSRPPSPNPRLCRPRSSSGLVALPRA</sequence>
<gene>
    <name evidence="2" type="ORF">Pfra01_001079900</name>
</gene>
<evidence type="ECO:0000256" key="1">
    <source>
        <dbReference type="SAM" id="MobiDB-lite"/>
    </source>
</evidence>
<accession>A0A9W7CRV8</accession>
<feature type="region of interest" description="Disordered" evidence="1">
    <location>
        <begin position="1"/>
        <end position="82"/>
    </location>
</feature>
<protein>
    <submittedName>
        <fullName evidence="2">Unnamed protein product</fullName>
    </submittedName>
</protein>
<feature type="compositionally biased region" description="Low complexity" evidence="1">
    <location>
        <begin position="56"/>
        <end position="82"/>
    </location>
</feature>
<feature type="compositionally biased region" description="Polar residues" evidence="1">
    <location>
        <begin position="289"/>
        <end position="301"/>
    </location>
</feature>
<reference evidence="2" key="1">
    <citation type="submission" date="2023-04" db="EMBL/GenBank/DDBJ databases">
        <title>Phytophthora fragariaefolia NBRC 109709.</title>
        <authorList>
            <person name="Ichikawa N."/>
            <person name="Sato H."/>
            <person name="Tonouchi N."/>
        </authorList>
    </citation>
    <scope>NUCLEOTIDE SEQUENCE</scope>
    <source>
        <strain evidence="2">NBRC 109709</strain>
    </source>
</reference>
<evidence type="ECO:0000313" key="2">
    <source>
        <dbReference type="EMBL" id="GMF37978.1"/>
    </source>
</evidence>
<feature type="compositionally biased region" description="Polar residues" evidence="1">
    <location>
        <begin position="337"/>
        <end position="347"/>
    </location>
</feature>
<proteinExistence type="predicted"/>
<dbReference type="AlphaFoldDB" id="A0A9W7CRV8"/>
<feature type="compositionally biased region" description="Low complexity" evidence="1">
    <location>
        <begin position="302"/>
        <end position="321"/>
    </location>
</feature>
<comment type="caution">
    <text evidence="2">The sequence shown here is derived from an EMBL/GenBank/DDBJ whole genome shotgun (WGS) entry which is preliminary data.</text>
</comment>
<evidence type="ECO:0000313" key="3">
    <source>
        <dbReference type="Proteomes" id="UP001165121"/>
    </source>
</evidence>
<keyword evidence="3" id="KW-1185">Reference proteome</keyword>
<feature type="compositionally biased region" description="Low complexity" evidence="1">
    <location>
        <begin position="21"/>
        <end position="35"/>
    </location>
</feature>
<name>A0A9W7CRV8_9STRA</name>
<feature type="region of interest" description="Disordered" evidence="1">
    <location>
        <begin position="242"/>
        <end position="263"/>
    </location>
</feature>
<dbReference type="Proteomes" id="UP001165121">
    <property type="component" value="Unassembled WGS sequence"/>
</dbReference>
<feature type="region of interest" description="Disordered" evidence="1">
    <location>
        <begin position="287"/>
        <end position="372"/>
    </location>
</feature>